<dbReference type="Proteomes" id="UP000735302">
    <property type="component" value="Unassembled WGS sequence"/>
</dbReference>
<sequence>MNESVRFKLQAAPDSVCALSAVGENVLQITPEKMFEKIGEFKNPFYGPNTILYRNETDYCVEKIKIEEGIRVKEDQAMKYRTPYVDSLEAFRVRFNVMGIGRGA</sequence>
<evidence type="ECO:0000313" key="2">
    <source>
        <dbReference type="Proteomes" id="UP000735302"/>
    </source>
</evidence>
<organism evidence="1 2">
    <name type="scientific">Plakobranchus ocellatus</name>
    <dbReference type="NCBI Taxonomy" id="259542"/>
    <lineage>
        <taxon>Eukaryota</taxon>
        <taxon>Metazoa</taxon>
        <taxon>Spiralia</taxon>
        <taxon>Lophotrochozoa</taxon>
        <taxon>Mollusca</taxon>
        <taxon>Gastropoda</taxon>
        <taxon>Heterobranchia</taxon>
        <taxon>Euthyneura</taxon>
        <taxon>Panpulmonata</taxon>
        <taxon>Sacoglossa</taxon>
        <taxon>Placobranchoidea</taxon>
        <taxon>Plakobranchidae</taxon>
        <taxon>Plakobranchus</taxon>
    </lineage>
</organism>
<dbReference type="EMBL" id="BLXT01007044">
    <property type="protein sequence ID" value="GFO36299.1"/>
    <property type="molecule type" value="Genomic_DNA"/>
</dbReference>
<dbReference type="AlphaFoldDB" id="A0AAV4CWN4"/>
<comment type="caution">
    <text evidence="1">The sequence shown here is derived from an EMBL/GenBank/DDBJ whole genome shotgun (WGS) entry which is preliminary data.</text>
</comment>
<protein>
    <submittedName>
        <fullName evidence="1">Uncharacterized protein</fullName>
    </submittedName>
</protein>
<reference evidence="1 2" key="1">
    <citation type="journal article" date="2021" name="Elife">
        <title>Chloroplast acquisition without the gene transfer in kleptoplastic sea slugs, Plakobranchus ocellatus.</title>
        <authorList>
            <person name="Maeda T."/>
            <person name="Takahashi S."/>
            <person name="Yoshida T."/>
            <person name="Shimamura S."/>
            <person name="Takaki Y."/>
            <person name="Nagai Y."/>
            <person name="Toyoda A."/>
            <person name="Suzuki Y."/>
            <person name="Arimoto A."/>
            <person name="Ishii H."/>
            <person name="Satoh N."/>
            <person name="Nishiyama T."/>
            <person name="Hasebe M."/>
            <person name="Maruyama T."/>
            <person name="Minagawa J."/>
            <person name="Obokata J."/>
            <person name="Shigenobu S."/>
        </authorList>
    </citation>
    <scope>NUCLEOTIDE SEQUENCE [LARGE SCALE GENOMIC DNA]</scope>
</reference>
<evidence type="ECO:0000313" key="1">
    <source>
        <dbReference type="EMBL" id="GFO36299.1"/>
    </source>
</evidence>
<keyword evidence="2" id="KW-1185">Reference proteome</keyword>
<gene>
    <name evidence="1" type="ORF">PoB_006280400</name>
</gene>
<name>A0AAV4CWN4_9GAST</name>
<proteinExistence type="predicted"/>
<accession>A0AAV4CWN4</accession>